<dbReference type="Pfam" id="PF02518">
    <property type="entry name" value="HATPase_c"/>
    <property type="match status" value="1"/>
</dbReference>
<dbReference type="OrthoDB" id="9813151at2"/>
<organism evidence="11 12">
    <name type="scientific">Herbinix luporum</name>
    <dbReference type="NCBI Taxonomy" id="1679721"/>
    <lineage>
        <taxon>Bacteria</taxon>
        <taxon>Bacillati</taxon>
        <taxon>Bacillota</taxon>
        <taxon>Clostridia</taxon>
        <taxon>Lachnospirales</taxon>
        <taxon>Lachnospiraceae</taxon>
        <taxon>Herbinix</taxon>
    </lineage>
</organism>
<dbReference type="PROSITE" id="PS50109">
    <property type="entry name" value="HIS_KIN"/>
    <property type="match status" value="1"/>
</dbReference>
<dbReference type="InterPro" id="IPR004358">
    <property type="entry name" value="Sig_transdc_His_kin-like_C"/>
</dbReference>
<dbReference type="InterPro" id="IPR003594">
    <property type="entry name" value="HATPase_dom"/>
</dbReference>
<accession>A0A0K8J8H7</accession>
<keyword evidence="4" id="KW-0597">Phosphoprotein</keyword>
<dbReference type="InterPro" id="IPR005467">
    <property type="entry name" value="His_kinase_dom"/>
</dbReference>
<keyword evidence="8 9" id="KW-0472">Membrane</keyword>
<comment type="subcellular location">
    <subcellularLocation>
        <location evidence="2">Membrane</location>
    </subcellularLocation>
</comment>
<dbReference type="SUPFAM" id="SSF47384">
    <property type="entry name" value="Homodimeric domain of signal transducing histidine kinase"/>
    <property type="match status" value="1"/>
</dbReference>
<dbReference type="InterPro" id="IPR036890">
    <property type="entry name" value="HATPase_C_sf"/>
</dbReference>
<dbReference type="PANTHER" id="PTHR45453">
    <property type="entry name" value="PHOSPHATE REGULON SENSOR PROTEIN PHOR"/>
    <property type="match status" value="1"/>
</dbReference>
<dbReference type="Gene3D" id="3.30.565.10">
    <property type="entry name" value="Histidine kinase-like ATPase, C-terminal domain"/>
    <property type="match status" value="1"/>
</dbReference>
<keyword evidence="6" id="KW-0418">Kinase</keyword>
<dbReference type="AlphaFoldDB" id="A0A0K8J8H7"/>
<name>A0A0K8J8H7_9FIRM</name>
<dbReference type="SUPFAM" id="SSF55874">
    <property type="entry name" value="ATPase domain of HSP90 chaperone/DNA topoisomerase II/histidine kinase"/>
    <property type="match status" value="1"/>
</dbReference>
<evidence type="ECO:0000256" key="5">
    <source>
        <dbReference type="ARBA" id="ARBA00022679"/>
    </source>
</evidence>
<dbReference type="RefSeq" id="WP_058259123.1">
    <property type="nucleotide sequence ID" value="NZ_DUPS01000024.1"/>
</dbReference>
<feature type="transmembrane region" description="Helical" evidence="9">
    <location>
        <begin position="153"/>
        <end position="175"/>
    </location>
</feature>
<dbReference type="GO" id="GO:0005886">
    <property type="term" value="C:plasma membrane"/>
    <property type="evidence" value="ECO:0007669"/>
    <property type="project" value="TreeGrafter"/>
</dbReference>
<dbReference type="GO" id="GO:0004721">
    <property type="term" value="F:phosphoprotein phosphatase activity"/>
    <property type="evidence" value="ECO:0007669"/>
    <property type="project" value="TreeGrafter"/>
</dbReference>
<evidence type="ECO:0000256" key="7">
    <source>
        <dbReference type="ARBA" id="ARBA00023012"/>
    </source>
</evidence>
<gene>
    <name evidence="11" type="ORF">SD1D_2405</name>
</gene>
<protein>
    <recommendedName>
        <fullName evidence="3">histidine kinase</fullName>
        <ecNumber evidence="3">2.7.13.3</ecNumber>
    </recommendedName>
</protein>
<evidence type="ECO:0000313" key="12">
    <source>
        <dbReference type="Proteomes" id="UP000196053"/>
    </source>
</evidence>
<dbReference type="GO" id="GO:0016036">
    <property type="term" value="P:cellular response to phosphate starvation"/>
    <property type="evidence" value="ECO:0007669"/>
    <property type="project" value="TreeGrafter"/>
</dbReference>
<dbReference type="FunFam" id="3.30.565.10:FF:000006">
    <property type="entry name" value="Sensor histidine kinase WalK"/>
    <property type="match status" value="1"/>
</dbReference>
<dbReference type="SMART" id="SM00387">
    <property type="entry name" value="HATPase_c"/>
    <property type="match status" value="1"/>
</dbReference>
<dbReference type="CDD" id="cd00082">
    <property type="entry name" value="HisKA"/>
    <property type="match status" value="1"/>
</dbReference>
<reference evidence="12" key="1">
    <citation type="submission" date="2015-09" db="EMBL/GenBank/DDBJ databases">
        <authorList>
            <person name="Wibberg D."/>
        </authorList>
    </citation>
    <scope>NUCLEOTIDE SEQUENCE [LARGE SCALE GENOMIC DNA]</scope>
    <source>
        <strain evidence="12">SD1D</strain>
    </source>
</reference>
<evidence type="ECO:0000259" key="10">
    <source>
        <dbReference type="PROSITE" id="PS50109"/>
    </source>
</evidence>
<dbReference type="EMBL" id="LN879430">
    <property type="protein sequence ID" value="CUH93916.1"/>
    <property type="molecule type" value="Genomic_DNA"/>
</dbReference>
<dbReference type="PRINTS" id="PR00344">
    <property type="entry name" value="BCTRLSENSOR"/>
</dbReference>
<dbReference type="SMART" id="SM00388">
    <property type="entry name" value="HisKA"/>
    <property type="match status" value="1"/>
</dbReference>
<evidence type="ECO:0000256" key="2">
    <source>
        <dbReference type="ARBA" id="ARBA00004370"/>
    </source>
</evidence>
<keyword evidence="7" id="KW-0902">Two-component regulatory system</keyword>
<dbReference type="InterPro" id="IPR036097">
    <property type="entry name" value="HisK_dim/P_sf"/>
</dbReference>
<dbReference type="KEGG" id="hsd:SD1D_2405"/>
<keyword evidence="5" id="KW-0808">Transferase</keyword>
<comment type="catalytic activity">
    <reaction evidence="1">
        <text>ATP + protein L-histidine = ADP + protein N-phospho-L-histidine.</text>
        <dbReference type="EC" id="2.7.13.3"/>
    </reaction>
</comment>
<sequence length="463" mass="52357">MKRAIFKNFIIIISLALLLSGSIFSTLISNILLGKTRENMIDLLQIIDQSLDYSEDIKSQIDNLLAINQRNKSRITVMDIMGNVVADSDISDYNNIDNHLNREEIQEALKAGIGYAKRKSNTLGIPMLYVSYLSRQGNYILRISMPYSGLINYMVYLLPAILLSLGISLIVSIILGNRFSRSITKPLYEISEELLKINEDNSNLSFRNYEYYELNLIANTTKQMADAIRESMKKIEFEKMVRQEFFANVSHELKTPITSIRGYIELLENGMATDEKMKKEFMARIKKESQNMANLINDILMISRLETKEAEVIISEVRICPIVNDLIASLKPLASENNISIDINCKPIILKANEGQIKELFNNLIVNAIKYNKPGGKVNITVSKEGNDAIFIVEDTGVGIPEESKARVFERFYRVDKGRSKKIGGTGLGLSIVKHIVNYYNGSIKLESELGRGSKFTIRIPLN</sequence>
<proteinExistence type="predicted"/>
<evidence type="ECO:0000256" key="6">
    <source>
        <dbReference type="ARBA" id="ARBA00022777"/>
    </source>
</evidence>
<keyword evidence="9" id="KW-0812">Transmembrane</keyword>
<dbReference type="Gene3D" id="6.10.340.10">
    <property type="match status" value="1"/>
</dbReference>
<evidence type="ECO:0000313" key="11">
    <source>
        <dbReference type="EMBL" id="CUH93916.1"/>
    </source>
</evidence>
<keyword evidence="12" id="KW-1185">Reference proteome</keyword>
<dbReference type="Proteomes" id="UP000196053">
    <property type="component" value="Chromosome I"/>
</dbReference>
<dbReference type="FunFam" id="1.10.287.130:FF:000001">
    <property type="entry name" value="Two-component sensor histidine kinase"/>
    <property type="match status" value="1"/>
</dbReference>
<dbReference type="EC" id="2.7.13.3" evidence="3"/>
<evidence type="ECO:0000256" key="1">
    <source>
        <dbReference type="ARBA" id="ARBA00000085"/>
    </source>
</evidence>
<dbReference type="CDD" id="cd00075">
    <property type="entry name" value="HATPase"/>
    <property type="match status" value="1"/>
</dbReference>
<dbReference type="InterPro" id="IPR050351">
    <property type="entry name" value="BphY/WalK/GraS-like"/>
</dbReference>
<keyword evidence="9" id="KW-1133">Transmembrane helix</keyword>
<evidence type="ECO:0000256" key="8">
    <source>
        <dbReference type="ARBA" id="ARBA00023136"/>
    </source>
</evidence>
<dbReference type="Pfam" id="PF00512">
    <property type="entry name" value="HisKA"/>
    <property type="match status" value="1"/>
</dbReference>
<evidence type="ECO:0000256" key="9">
    <source>
        <dbReference type="SAM" id="Phobius"/>
    </source>
</evidence>
<feature type="domain" description="Histidine kinase" evidence="10">
    <location>
        <begin position="248"/>
        <end position="463"/>
    </location>
</feature>
<dbReference type="Gene3D" id="1.10.287.130">
    <property type="match status" value="1"/>
</dbReference>
<dbReference type="PANTHER" id="PTHR45453:SF1">
    <property type="entry name" value="PHOSPHATE REGULON SENSOR PROTEIN PHOR"/>
    <property type="match status" value="1"/>
</dbReference>
<evidence type="ECO:0000256" key="4">
    <source>
        <dbReference type="ARBA" id="ARBA00022553"/>
    </source>
</evidence>
<evidence type="ECO:0000256" key="3">
    <source>
        <dbReference type="ARBA" id="ARBA00012438"/>
    </source>
</evidence>
<dbReference type="InterPro" id="IPR003661">
    <property type="entry name" value="HisK_dim/P_dom"/>
</dbReference>
<dbReference type="GO" id="GO:0000155">
    <property type="term" value="F:phosphorelay sensor kinase activity"/>
    <property type="evidence" value="ECO:0007669"/>
    <property type="project" value="InterPro"/>
</dbReference>